<dbReference type="RefSeq" id="WP_146407027.1">
    <property type="nucleotide sequence ID" value="NZ_SJPU01000002.1"/>
</dbReference>
<sequence length="180" mass="19439">MGKCLKVRKGDGIRIGDDVLVEINQGSPHLFIACPDGMRIELIKRENRFERPAKKKHNILPPAAMVLVAAVFLGGGCSDPAARASSNGSVGGEAVSRPALSPHVSTSGSLSFYGDETGRLERHYHDRLRMIESTPWPESEDPRDLEPVDIPVLPELTPGVRIIVVPGDCDCDCDCGEVTL</sequence>
<comment type="caution">
    <text evidence="2">The sequence shown here is derived from an EMBL/GenBank/DDBJ whole genome shotgun (WGS) entry which is preliminary data.</text>
</comment>
<dbReference type="PROSITE" id="PS51257">
    <property type="entry name" value="PROKAR_LIPOPROTEIN"/>
    <property type="match status" value="1"/>
</dbReference>
<dbReference type="AlphaFoldDB" id="A0A5C6BU99"/>
<feature type="region of interest" description="Disordered" evidence="1">
    <location>
        <begin position="83"/>
        <end position="107"/>
    </location>
</feature>
<dbReference type="Proteomes" id="UP000319908">
    <property type="component" value="Unassembled WGS sequence"/>
</dbReference>
<dbReference type="EMBL" id="SJPU01000002">
    <property type="protein sequence ID" value="TWU15061.1"/>
    <property type="molecule type" value="Genomic_DNA"/>
</dbReference>
<evidence type="ECO:0000313" key="2">
    <source>
        <dbReference type="EMBL" id="TWU15061.1"/>
    </source>
</evidence>
<reference evidence="2 3" key="1">
    <citation type="journal article" date="2020" name="Antonie Van Leeuwenhoek">
        <title>Rhodopirellula heiligendammensis sp. nov., Rhodopirellula pilleata sp. nov., and Rhodopirellula solitaria sp. nov. isolated from natural or artificial marine surfaces in Northern Germany and California, USA, and emended description of the genus Rhodopirellula.</title>
        <authorList>
            <person name="Kallscheuer N."/>
            <person name="Wiegand S."/>
            <person name="Jogler M."/>
            <person name="Boedeker C."/>
            <person name="Peeters S.H."/>
            <person name="Rast P."/>
            <person name="Heuer A."/>
            <person name="Jetten M.S.M."/>
            <person name="Rohde M."/>
            <person name="Jogler C."/>
        </authorList>
    </citation>
    <scope>NUCLEOTIDE SEQUENCE [LARGE SCALE GENOMIC DNA]</scope>
    <source>
        <strain evidence="2 3">Poly21</strain>
    </source>
</reference>
<proteinExistence type="predicted"/>
<name>A0A5C6BU99_9BACT</name>
<evidence type="ECO:0000256" key="1">
    <source>
        <dbReference type="SAM" id="MobiDB-lite"/>
    </source>
</evidence>
<organism evidence="2 3">
    <name type="scientific">Allorhodopirellula heiligendammensis</name>
    <dbReference type="NCBI Taxonomy" id="2714739"/>
    <lineage>
        <taxon>Bacteria</taxon>
        <taxon>Pseudomonadati</taxon>
        <taxon>Planctomycetota</taxon>
        <taxon>Planctomycetia</taxon>
        <taxon>Pirellulales</taxon>
        <taxon>Pirellulaceae</taxon>
        <taxon>Allorhodopirellula</taxon>
    </lineage>
</organism>
<keyword evidence="3" id="KW-1185">Reference proteome</keyword>
<protein>
    <submittedName>
        <fullName evidence="2">Uncharacterized protein</fullName>
    </submittedName>
</protein>
<gene>
    <name evidence="2" type="ORF">Poly21_22520</name>
</gene>
<evidence type="ECO:0000313" key="3">
    <source>
        <dbReference type="Proteomes" id="UP000319908"/>
    </source>
</evidence>
<accession>A0A5C6BU99</accession>